<dbReference type="EMBL" id="NPEF01000409">
    <property type="protein sequence ID" value="PJZ91020.1"/>
    <property type="molecule type" value="Genomic_DNA"/>
</dbReference>
<accession>A0A2N0BI36</accession>
<evidence type="ECO:0008006" key="4">
    <source>
        <dbReference type="Google" id="ProtNLM"/>
    </source>
</evidence>
<reference evidence="3" key="1">
    <citation type="submission" date="2017-07" db="EMBL/GenBank/DDBJ databases">
        <title>Leptospira spp. isolated from tropical soils.</title>
        <authorList>
            <person name="Thibeaux R."/>
            <person name="Iraola G."/>
            <person name="Ferres I."/>
            <person name="Bierque E."/>
            <person name="Girault D."/>
            <person name="Soupe-Gilbert M.-E."/>
            <person name="Picardeau M."/>
            <person name="Goarant C."/>
        </authorList>
    </citation>
    <scope>NUCLEOTIDE SEQUENCE [LARGE SCALE GENOMIC DNA]</scope>
    <source>
        <strain evidence="3">ATI7-C-A5</strain>
    </source>
</reference>
<dbReference type="SUPFAM" id="SSF52058">
    <property type="entry name" value="L domain-like"/>
    <property type="match status" value="1"/>
</dbReference>
<evidence type="ECO:0000313" key="3">
    <source>
        <dbReference type="EMBL" id="PJZ91020.1"/>
    </source>
</evidence>
<evidence type="ECO:0000256" key="1">
    <source>
        <dbReference type="ARBA" id="ARBA00022614"/>
    </source>
</evidence>
<dbReference type="Gene3D" id="3.80.10.10">
    <property type="entry name" value="Ribonuclease Inhibitor"/>
    <property type="match status" value="1"/>
</dbReference>
<dbReference type="OrthoDB" id="343917at2"/>
<evidence type="ECO:0000256" key="2">
    <source>
        <dbReference type="ARBA" id="ARBA00022737"/>
    </source>
</evidence>
<dbReference type="InterPro" id="IPR032675">
    <property type="entry name" value="LRR_dom_sf"/>
</dbReference>
<dbReference type="PANTHER" id="PTHR48051:SF1">
    <property type="entry name" value="RAS SUPPRESSOR PROTEIN 1"/>
    <property type="match status" value="1"/>
</dbReference>
<keyword evidence="1" id="KW-0433">Leucine-rich repeat</keyword>
<comment type="caution">
    <text evidence="3">The sequence shown here is derived from an EMBL/GenBank/DDBJ whole genome shotgun (WGS) entry which is preliminary data.</text>
</comment>
<dbReference type="Pfam" id="PF13855">
    <property type="entry name" value="LRR_8"/>
    <property type="match status" value="1"/>
</dbReference>
<organism evidence="3">
    <name type="scientific">Leptospira ellisii</name>
    <dbReference type="NCBI Taxonomy" id="2023197"/>
    <lineage>
        <taxon>Bacteria</taxon>
        <taxon>Pseudomonadati</taxon>
        <taxon>Spirochaetota</taxon>
        <taxon>Spirochaetia</taxon>
        <taxon>Leptospirales</taxon>
        <taxon>Leptospiraceae</taxon>
        <taxon>Leptospira</taxon>
    </lineage>
</organism>
<proteinExistence type="predicted"/>
<sequence length="217" mass="24146">MEVSLRKQALVFAAVVSCMLSLSDCKKNAEEILTEAEKKTETITVLDLGMQKLSSLPEGICSFPNLQRLDLRLNSLSTLAETIGDCGNLEQINLFGNDLSTLPSTFSKLKRLRVLLMGSNDFKTLPSELLFLPEIRTIYADQNKLSLAETDVEILASLTGLEELDLNLNSNIKTLPPNYTKLKNLTRLKRLNIKKTSLKGEDAEKLQAILPSTKIDY</sequence>
<dbReference type="InterPro" id="IPR001611">
    <property type="entry name" value="Leu-rich_rpt"/>
</dbReference>
<dbReference type="PROSITE" id="PS51257">
    <property type="entry name" value="PROKAR_LIPOPROTEIN"/>
    <property type="match status" value="1"/>
</dbReference>
<dbReference type="InterPro" id="IPR050216">
    <property type="entry name" value="LRR_domain-containing"/>
</dbReference>
<accession>A0A2N0B3C4</accession>
<dbReference type="GO" id="GO:0005737">
    <property type="term" value="C:cytoplasm"/>
    <property type="evidence" value="ECO:0007669"/>
    <property type="project" value="TreeGrafter"/>
</dbReference>
<gene>
    <name evidence="3" type="ORF">CH379_21015</name>
</gene>
<name>A0A2N0B3C4_9LEPT</name>
<dbReference type="PANTHER" id="PTHR48051">
    <property type="match status" value="1"/>
</dbReference>
<dbReference type="InterPro" id="IPR003591">
    <property type="entry name" value="Leu-rich_rpt_typical-subtyp"/>
</dbReference>
<dbReference type="AlphaFoldDB" id="A0A2N0B3C4"/>
<keyword evidence="2" id="KW-0677">Repeat</keyword>
<dbReference type="SMART" id="SM00369">
    <property type="entry name" value="LRR_TYP"/>
    <property type="match status" value="4"/>
</dbReference>
<protein>
    <recommendedName>
        <fullName evidence="4">Leucine-rich repeat domain-containing protein</fullName>
    </recommendedName>
</protein>